<dbReference type="InterPro" id="IPR002347">
    <property type="entry name" value="SDR_fam"/>
</dbReference>
<dbReference type="InterPro" id="IPR020904">
    <property type="entry name" value="Sc_DH/Rdtase_CS"/>
</dbReference>
<dbReference type="PANTHER" id="PTHR24321">
    <property type="entry name" value="DEHYDROGENASES, SHORT CHAIN"/>
    <property type="match status" value="1"/>
</dbReference>
<evidence type="ECO:0000256" key="2">
    <source>
        <dbReference type="ARBA" id="ARBA00023002"/>
    </source>
</evidence>
<sequence>MTSETDTLNTTARPPVALVTGGGRGIGAATSRLLAQQGWAVLVADIDEAASAQIAAEITDAGGSAVAAQGDVASPADWQRMVSTARHHLGPISGLVANAAHNELATVDELPEDSWNTIIRVNLSGTFSGIQACLPDLRATSGSIVVVSSVHARFGIPLHAAYAATKSGLEGLTRQLAVELGPNIRVNAVRPGPVFTAAWNDLSEFDRQRTADATVMCRMGTPIEIAHPLAFLLGPDSSFITGAVLTVDGGWSVAKDSA</sequence>
<comment type="caution">
    <text evidence="3">The sequence shown here is derived from an EMBL/GenBank/DDBJ whole genome shotgun (WGS) entry which is preliminary data.</text>
</comment>
<keyword evidence="2" id="KW-0560">Oxidoreductase</keyword>
<protein>
    <submittedName>
        <fullName evidence="3">SDR family oxidoreductase</fullName>
    </submittedName>
</protein>
<evidence type="ECO:0000313" key="4">
    <source>
        <dbReference type="Proteomes" id="UP000726105"/>
    </source>
</evidence>
<dbReference type="AlphaFoldDB" id="A0A935ILK5"/>
<dbReference type="PANTHER" id="PTHR24321:SF8">
    <property type="entry name" value="ESTRADIOL 17-BETA-DEHYDROGENASE 8-RELATED"/>
    <property type="match status" value="1"/>
</dbReference>
<dbReference type="PRINTS" id="PR00081">
    <property type="entry name" value="GDHRDH"/>
</dbReference>
<reference evidence="3 4" key="1">
    <citation type="submission" date="2020-10" db="EMBL/GenBank/DDBJ databases">
        <title>Connecting structure to function with the recovery of over 1000 high-quality activated sludge metagenome-assembled genomes encoding full-length rRNA genes using long-read sequencing.</title>
        <authorList>
            <person name="Singleton C.M."/>
            <person name="Petriglieri F."/>
            <person name="Kristensen J.M."/>
            <person name="Kirkegaard R.H."/>
            <person name="Michaelsen T.Y."/>
            <person name="Andersen M.H."/>
            <person name="Karst S.M."/>
            <person name="Dueholm M.S."/>
            <person name="Nielsen P.H."/>
            <person name="Albertsen M."/>
        </authorList>
    </citation>
    <scope>NUCLEOTIDE SEQUENCE [LARGE SCALE GENOMIC DNA]</scope>
    <source>
        <strain evidence="3">Ega_18-Q3-R5-49_MAXAC.001</strain>
    </source>
</reference>
<dbReference type="Gene3D" id="3.40.50.720">
    <property type="entry name" value="NAD(P)-binding Rossmann-like Domain"/>
    <property type="match status" value="1"/>
</dbReference>
<gene>
    <name evidence="3" type="ORF">IPI13_13545</name>
</gene>
<dbReference type="CDD" id="cd05233">
    <property type="entry name" value="SDR_c"/>
    <property type="match status" value="1"/>
</dbReference>
<accession>A0A935ILK5</accession>
<organism evidence="3 4">
    <name type="scientific">Candidatus Phosphoribacter hodrii</name>
    <dbReference type="NCBI Taxonomy" id="2953743"/>
    <lineage>
        <taxon>Bacteria</taxon>
        <taxon>Bacillati</taxon>
        <taxon>Actinomycetota</taxon>
        <taxon>Actinomycetes</taxon>
        <taxon>Micrococcales</taxon>
        <taxon>Dermatophilaceae</taxon>
        <taxon>Candidatus Phosphoribacter</taxon>
    </lineage>
</organism>
<proteinExistence type="inferred from homology"/>
<dbReference type="SUPFAM" id="SSF51735">
    <property type="entry name" value="NAD(P)-binding Rossmann-fold domains"/>
    <property type="match status" value="1"/>
</dbReference>
<dbReference type="Proteomes" id="UP000726105">
    <property type="component" value="Unassembled WGS sequence"/>
</dbReference>
<evidence type="ECO:0000313" key="3">
    <source>
        <dbReference type="EMBL" id="MBK7274142.1"/>
    </source>
</evidence>
<dbReference type="PROSITE" id="PS00061">
    <property type="entry name" value="ADH_SHORT"/>
    <property type="match status" value="1"/>
</dbReference>
<dbReference type="FunFam" id="3.40.50.720:FF:000084">
    <property type="entry name" value="Short-chain dehydrogenase reductase"/>
    <property type="match status" value="1"/>
</dbReference>
<dbReference type="EMBL" id="JADJIB010000004">
    <property type="protein sequence ID" value="MBK7274142.1"/>
    <property type="molecule type" value="Genomic_DNA"/>
</dbReference>
<evidence type="ECO:0000256" key="1">
    <source>
        <dbReference type="ARBA" id="ARBA00006484"/>
    </source>
</evidence>
<comment type="similarity">
    <text evidence="1">Belongs to the short-chain dehydrogenases/reductases (SDR) family.</text>
</comment>
<dbReference type="Pfam" id="PF13561">
    <property type="entry name" value="adh_short_C2"/>
    <property type="match status" value="1"/>
</dbReference>
<dbReference type="GO" id="GO:0016491">
    <property type="term" value="F:oxidoreductase activity"/>
    <property type="evidence" value="ECO:0007669"/>
    <property type="project" value="UniProtKB-KW"/>
</dbReference>
<name>A0A935ILK5_9MICO</name>
<dbReference type="InterPro" id="IPR036291">
    <property type="entry name" value="NAD(P)-bd_dom_sf"/>
</dbReference>
<dbReference type="PRINTS" id="PR00080">
    <property type="entry name" value="SDRFAMILY"/>
</dbReference>